<comment type="caution">
    <text evidence="1">The sequence shown here is derived from an EMBL/GenBank/DDBJ whole genome shotgun (WGS) entry which is preliminary data.</text>
</comment>
<dbReference type="Proteomes" id="UP000778797">
    <property type="component" value="Unassembled WGS sequence"/>
</dbReference>
<reference evidence="1" key="1">
    <citation type="submission" date="2021-03" db="EMBL/GenBank/DDBJ databases">
        <authorList>
            <person name="Ping X."/>
        </authorList>
    </citation>
    <scope>NUCLEOTIDE SEQUENCE</scope>
    <source>
        <strain evidence="1">E313</strain>
    </source>
</reference>
<protein>
    <submittedName>
        <fullName evidence="1">TonB-dependent receptor</fullName>
    </submittedName>
</protein>
<accession>A0ABS8EQY0</accession>
<keyword evidence="1" id="KW-0675">Receptor</keyword>
<name>A0ABS8EQY0_9FLAO</name>
<proteinExistence type="predicted"/>
<gene>
    <name evidence="1" type="ORF">J1C55_13620</name>
</gene>
<evidence type="ECO:0000313" key="2">
    <source>
        <dbReference type="Proteomes" id="UP000778797"/>
    </source>
</evidence>
<dbReference type="RefSeq" id="WP_227478124.1">
    <property type="nucleotide sequence ID" value="NZ_JAFMPT010000039.1"/>
</dbReference>
<dbReference type="EMBL" id="JAFMPT010000039">
    <property type="protein sequence ID" value="MCC1485634.1"/>
    <property type="molecule type" value="Genomic_DNA"/>
</dbReference>
<keyword evidence="2" id="KW-1185">Reference proteome</keyword>
<evidence type="ECO:0000313" key="1">
    <source>
        <dbReference type="EMBL" id="MCC1485634.1"/>
    </source>
</evidence>
<sequence>MKIHIYYVIFLLFTNICVSQTINGSVVDDSTKRPLFAYILVRDSLSTNSIKEYEITNNGKFFFELKKEYSIIIIEIKSANYNSEFITIDHPNKNKTYSFSFSLTTKNPEELSEVIIKAKKKPYTIKKDTISYNVASYLDGSERKIQDVIKKLPGIEVNESSGEIKYKGKSIETVTLDGDNLFDKNYTIGTRNINVDIVEKIEAIDNYNENILLKDFNNGKVALNLKLKKGKADFSLNTEFSTGIFNNGKFAGGFNGTLLALKDSYKSFITGIYNNIGIDNSLLENTNNQDRLKLKKIIPEISTSNIFGGRSNINNQFLGSYNSIIKISNRLSTKVNFNYLNDEIQNNNSSLNNFIINNEEFITSDEITINKSPEIYKLDFELKYNTSRKSLLEYNLNFNRENISTPRTTLRNFTDVLQSNLLTNNDFFEQNLLFTKKASERSVLLFSFTHSLNDLSQNLNISPSIINDTFNTDDQIINSQKNYLSFKSNYLFKKNDRFDYNLTLGADYSDTSFSSALISRQNNISENRINNNFDYLKQTLIHTGNFNLNFKKLKLTPIYSLSILNQELKTLNSNPSKDTQFLFEPRLRVNYQLNQYSFFRVNASYNLRANAEDRFFSNQILTDTRTIVQNIPDLRLQRIQNYGLFYINNNLNYNFQFNTGINYRINKGSFFSRTDVSSNSTFTEFFFLPQNNSTLNYNLSISKYIDFISTTIKFNSNYSLSNSRNIINESNLRTIKNQFLSQELFFKSAFEFPLNFENSFTWNQNISESDVQSFTNNSIENNFKLLYKPSKFWFFSSSLNYFLPSLDNRKNDFIFLDARVRYRTKNRKFDISLIGNNLINENNFQQIQTSDISTNIFQSNILQRHLLINFAYSF</sequence>
<organism evidence="1 2">
    <name type="scientific">Winogradskyella immobilis</name>
    <dbReference type="NCBI Taxonomy" id="2816852"/>
    <lineage>
        <taxon>Bacteria</taxon>
        <taxon>Pseudomonadati</taxon>
        <taxon>Bacteroidota</taxon>
        <taxon>Flavobacteriia</taxon>
        <taxon>Flavobacteriales</taxon>
        <taxon>Flavobacteriaceae</taxon>
        <taxon>Winogradskyella</taxon>
    </lineage>
</organism>
<reference evidence="1" key="2">
    <citation type="submission" date="2021-10" db="EMBL/GenBank/DDBJ databases">
        <title>Genome of Winogradskyella sp. E313.</title>
        <authorList>
            <person name="Zhou Y."/>
        </authorList>
    </citation>
    <scope>NUCLEOTIDE SEQUENCE</scope>
    <source>
        <strain evidence="1">E313</strain>
    </source>
</reference>
<dbReference type="SUPFAM" id="SSF56935">
    <property type="entry name" value="Porins"/>
    <property type="match status" value="1"/>
</dbReference>